<dbReference type="EMBL" id="JARJLG010000024">
    <property type="protein sequence ID" value="KAJ7770123.1"/>
    <property type="molecule type" value="Genomic_DNA"/>
</dbReference>
<organism evidence="2 3">
    <name type="scientific">Mycena maculata</name>
    <dbReference type="NCBI Taxonomy" id="230809"/>
    <lineage>
        <taxon>Eukaryota</taxon>
        <taxon>Fungi</taxon>
        <taxon>Dikarya</taxon>
        <taxon>Basidiomycota</taxon>
        <taxon>Agaricomycotina</taxon>
        <taxon>Agaricomycetes</taxon>
        <taxon>Agaricomycetidae</taxon>
        <taxon>Agaricales</taxon>
        <taxon>Marasmiineae</taxon>
        <taxon>Mycenaceae</taxon>
        <taxon>Mycena</taxon>
    </lineage>
</organism>
<evidence type="ECO:0000256" key="1">
    <source>
        <dbReference type="SAM" id="MobiDB-lite"/>
    </source>
</evidence>
<gene>
    <name evidence="2" type="ORF">DFH07DRAFT_768679</name>
</gene>
<dbReference type="Proteomes" id="UP001215280">
    <property type="component" value="Unassembled WGS sequence"/>
</dbReference>
<accession>A0AAD7NPY7</accession>
<keyword evidence="3" id="KW-1185">Reference proteome</keyword>
<sequence>MNGHMERFRSSEPLYNLATIIGDPGLCLLFFSFVNSVALSSSPHARDVGRLSDGTYILNPDFLAAVHYGCHNIAVCIISAFYGVNLDIFSSAVPFTVPLAALRQIGLPLPSILLILGYLENEWIQHRYPSREAALLQGNNYCLFARTGMAWLIECIRIMNFGAVFGISLCDFVRRAGDFSVPIGLELRHVQVGNFMHYPSLDHEMAHLIRPELTHIVIYRDRFTCALGVLPFRVQNSDGTVSVSPMDKLLASLFRLQTARILFIHDYNGADESVMADHSENTISLSTSPTSSANSSPAPSLYPASSSSSPSSSSDDSSYVASSAGSTPPMY</sequence>
<feature type="region of interest" description="Disordered" evidence="1">
    <location>
        <begin position="282"/>
        <end position="331"/>
    </location>
</feature>
<evidence type="ECO:0000313" key="2">
    <source>
        <dbReference type="EMBL" id="KAJ7770123.1"/>
    </source>
</evidence>
<name>A0AAD7NPY7_9AGAR</name>
<comment type="caution">
    <text evidence="2">The sequence shown here is derived from an EMBL/GenBank/DDBJ whole genome shotgun (WGS) entry which is preliminary data.</text>
</comment>
<protein>
    <submittedName>
        <fullName evidence="2">Uncharacterized protein</fullName>
    </submittedName>
</protein>
<feature type="compositionally biased region" description="Low complexity" evidence="1">
    <location>
        <begin position="284"/>
        <end position="331"/>
    </location>
</feature>
<proteinExistence type="predicted"/>
<evidence type="ECO:0000313" key="3">
    <source>
        <dbReference type="Proteomes" id="UP001215280"/>
    </source>
</evidence>
<reference evidence="2" key="1">
    <citation type="submission" date="2023-03" db="EMBL/GenBank/DDBJ databases">
        <title>Massive genome expansion in bonnet fungi (Mycena s.s.) driven by repeated elements and novel gene families across ecological guilds.</title>
        <authorList>
            <consortium name="Lawrence Berkeley National Laboratory"/>
            <person name="Harder C.B."/>
            <person name="Miyauchi S."/>
            <person name="Viragh M."/>
            <person name="Kuo A."/>
            <person name="Thoen E."/>
            <person name="Andreopoulos B."/>
            <person name="Lu D."/>
            <person name="Skrede I."/>
            <person name="Drula E."/>
            <person name="Henrissat B."/>
            <person name="Morin E."/>
            <person name="Kohler A."/>
            <person name="Barry K."/>
            <person name="LaButti K."/>
            <person name="Morin E."/>
            <person name="Salamov A."/>
            <person name="Lipzen A."/>
            <person name="Mereny Z."/>
            <person name="Hegedus B."/>
            <person name="Baldrian P."/>
            <person name="Stursova M."/>
            <person name="Weitz H."/>
            <person name="Taylor A."/>
            <person name="Grigoriev I.V."/>
            <person name="Nagy L.G."/>
            <person name="Martin F."/>
            <person name="Kauserud H."/>
        </authorList>
    </citation>
    <scope>NUCLEOTIDE SEQUENCE</scope>
    <source>
        <strain evidence="2">CBHHK188m</strain>
    </source>
</reference>
<dbReference type="AlphaFoldDB" id="A0AAD7NPY7"/>